<dbReference type="RefSeq" id="WP_111278137.1">
    <property type="nucleotide sequence ID" value="NZ_QFYS01000012.1"/>
</dbReference>
<comment type="caution">
    <text evidence="2">The sequence shown here is derived from an EMBL/GenBank/DDBJ whole genome shotgun (WGS) entry which is preliminary data.</text>
</comment>
<dbReference type="OrthoDB" id="7210884at2"/>
<dbReference type="PROSITE" id="PS51257">
    <property type="entry name" value="PROKAR_LIPOPROTEIN"/>
    <property type="match status" value="1"/>
</dbReference>
<evidence type="ECO:0000313" key="2">
    <source>
        <dbReference type="EMBL" id="RAK62275.1"/>
    </source>
</evidence>
<evidence type="ECO:0008006" key="4">
    <source>
        <dbReference type="Google" id="ProtNLM"/>
    </source>
</evidence>
<name>A0A328B6M6_9CAUL</name>
<evidence type="ECO:0000256" key="1">
    <source>
        <dbReference type="SAM" id="SignalP"/>
    </source>
</evidence>
<sequence length="152" mass="15474">MRKMLLAAGALACLSLSACSEKAAEPAATAEAPAPKKSLARQAPMYAGQEQVLSIQSAKATAAAGGGLDLEAQASTDGAGWTQVGFLPRVYAATPPDGIYEVDVVAQKPATPGAAGPTPVEVKSAWDRYKDGRVKGVKFISKTNEVVAMVGG</sequence>
<dbReference type="AlphaFoldDB" id="A0A328B6M6"/>
<organism evidence="2 3">
    <name type="scientific">Phenylobacterium kunshanense</name>
    <dbReference type="NCBI Taxonomy" id="1445034"/>
    <lineage>
        <taxon>Bacteria</taxon>
        <taxon>Pseudomonadati</taxon>
        <taxon>Pseudomonadota</taxon>
        <taxon>Alphaproteobacteria</taxon>
        <taxon>Caulobacterales</taxon>
        <taxon>Caulobacteraceae</taxon>
        <taxon>Phenylobacterium</taxon>
    </lineage>
</organism>
<keyword evidence="3" id="KW-1185">Reference proteome</keyword>
<keyword evidence="1" id="KW-0732">Signal</keyword>
<dbReference type="EMBL" id="QFYS01000012">
    <property type="protein sequence ID" value="RAK62275.1"/>
    <property type="molecule type" value="Genomic_DNA"/>
</dbReference>
<reference evidence="2 3" key="1">
    <citation type="submission" date="2018-05" db="EMBL/GenBank/DDBJ databases">
        <authorList>
            <person name="Lanie J.A."/>
            <person name="Ng W.-L."/>
            <person name="Kazmierczak K.M."/>
            <person name="Andrzejewski T.M."/>
            <person name="Davidsen T.M."/>
            <person name="Wayne K.J."/>
            <person name="Tettelin H."/>
            <person name="Glass J.I."/>
            <person name="Rusch D."/>
            <person name="Podicherti R."/>
            <person name="Tsui H.-C.T."/>
            <person name="Winkler M.E."/>
        </authorList>
    </citation>
    <scope>NUCLEOTIDE SEQUENCE [LARGE SCALE GENOMIC DNA]</scope>
    <source>
        <strain evidence="2 3">BUT-10</strain>
    </source>
</reference>
<accession>A0A328B6M6</accession>
<evidence type="ECO:0000313" key="3">
    <source>
        <dbReference type="Proteomes" id="UP000249524"/>
    </source>
</evidence>
<feature type="chain" id="PRO_5016456162" description="Lipoprotein" evidence="1">
    <location>
        <begin position="24"/>
        <end position="152"/>
    </location>
</feature>
<dbReference type="Proteomes" id="UP000249524">
    <property type="component" value="Unassembled WGS sequence"/>
</dbReference>
<protein>
    <recommendedName>
        <fullName evidence="4">Lipoprotein</fullName>
    </recommendedName>
</protein>
<gene>
    <name evidence="2" type="ORF">DJ019_19260</name>
</gene>
<proteinExistence type="predicted"/>
<feature type="signal peptide" evidence="1">
    <location>
        <begin position="1"/>
        <end position="23"/>
    </location>
</feature>